<reference evidence="5 6" key="1">
    <citation type="submission" date="2018-11" db="EMBL/GenBank/DDBJ databases">
        <title>Complete genome sequence of Leptospira kmetyi isolate LS 001/16 from soil sample associated with a leptospirosis patient in Kelantan.</title>
        <authorList>
            <person name="Muhammad Yusoff F."/>
            <person name="Muhammad Yusoff S."/>
            <person name="Ahmad M.N."/>
            <person name="Yusof N.Y."/>
            <person name="Aziah I."/>
        </authorList>
    </citation>
    <scope>NUCLEOTIDE SEQUENCE [LARGE SCALE GENOMIC DNA]</scope>
    <source>
        <strain evidence="5 6">LS 001/16</strain>
    </source>
</reference>
<dbReference type="GO" id="GO:0006729">
    <property type="term" value="P:tetrahydrobiopterin biosynthetic process"/>
    <property type="evidence" value="ECO:0007669"/>
    <property type="project" value="InterPro"/>
</dbReference>
<evidence type="ECO:0000256" key="4">
    <source>
        <dbReference type="ARBA" id="ARBA00023239"/>
    </source>
</evidence>
<evidence type="ECO:0000313" key="6">
    <source>
        <dbReference type="Proteomes" id="UP000276407"/>
    </source>
</evidence>
<dbReference type="InterPro" id="IPR001533">
    <property type="entry name" value="Pterin_deHydtase"/>
</dbReference>
<protein>
    <recommendedName>
        <fullName evidence="3">4a-hydroxytetrahydrobiopterin dehydratase</fullName>
        <ecNumber evidence="3">4.2.1.96</ecNumber>
    </recommendedName>
</protein>
<comment type="similarity">
    <text evidence="2">Belongs to the pterin-4-alpha-carbinolamine dehydratase family.</text>
</comment>
<dbReference type="KEGG" id="lkm:EFP84_19780"/>
<name>A0A5F1XN37_9LEPT</name>
<dbReference type="Proteomes" id="UP000276407">
    <property type="component" value="Chromosome 2"/>
</dbReference>
<accession>A0A5F1XN37</accession>
<dbReference type="AlphaFoldDB" id="A0A5F1XN37"/>
<dbReference type="Gene3D" id="3.30.1360.20">
    <property type="entry name" value="Transcriptional coactivator/pterin dehydratase"/>
    <property type="match status" value="1"/>
</dbReference>
<dbReference type="PANTHER" id="PTHR12599:SF0">
    <property type="entry name" value="PTERIN-4-ALPHA-CARBINOLAMINE DEHYDRATASE"/>
    <property type="match status" value="1"/>
</dbReference>
<dbReference type="GO" id="GO:0008124">
    <property type="term" value="F:4-alpha-hydroxytetrahydrobiopterin dehydratase activity"/>
    <property type="evidence" value="ECO:0007669"/>
    <property type="project" value="UniProtKB-EC"/>
</dbReference>
<organism evidence="5 6">
    <name type="scientific">Leptospira kmetyi</name>
    <dbReference type="NCBI Taxonomy" id="408139"/>
    <lineage>
        <taxon>Bacteria</taxon>
        <taxon>Pseudomonadati</taxon>
        <taxon>Spirochaetota</taxon>
        <taxon>Spirochaetia</taxon>
        <taxon>Leptospirales</taxon>
        <taxon>Leptospiraceae</taxon>
        <taxon>Leptospira</taxon>
    </lineage>
</organism>
<evidence type="ECO:0000313" key="5">
    <source>
        <dbReference type="EMBL" id="AYV57868.1"/>
    </source>
</evidence>
<gene>
    <name evidence="5" type="ORF">EFP84_19780</name>
</gene>
<dbReference type="CDD" id="cd00488">
    <property type="entry name" value="PCD_DCoH"/>
    <property type="match status" value="1"/>
</dbReference>
<dbReference type="InterPro" id="IPR036428">
    <property type="entry name" value="PCD_sf"/>
</dbReference>
<proteinExistence type="inferred from homology"/>
<dbReference type="EC" id="4.2.1.96" evidence="3"/>
<comment type="catalytic activity">
    <reaction evidence="1">
        <text>(4aS,6R)-4a-hydroxy-L-erythro-5,6,7,8-tetrahydrobiopterin = (6R)-L-erythro-6,7-dihydrobiopterin + H2O</text>
        <dbReference type="Rhea" id="RHEA:11920"/>
        <dbReference type="ChEBI" id="CHEBI:15377"/>
        <dbReference type="ChEBI" id="CHEBI:15642"/>
        <dbReference type="ChEBI" id="CHEBI:43120"/>
        <dbReference type="EC" id="4.2.1.96"/>
    </reaction>
</comment>
<keyword evidence="4" id="KW-0456">Lyase</keyword>
<evidence type="ECO:0000256" key="3">
    <source>
        <dbReference type="ARBA" id="ARBA00013252"/>
    </source>
</evidence>
<sequence>MNSSELNDLKEKIPSGWEVRFREEVPFLSKTYSFNDYLGGVRFVDAIADLAEKMDHHPDILLVYRKVTVEIFTHSKKTITDLDLRFVQEAEKVFHS</sequence>
<dbReference type="Pfam" id="PF01329">
    <property type="entry name" value="Pterin_4a"/>
    <property type="match status" value="1"/>
</dbReference>
<dbReference type="RefSeq" id="WP_123180523.1">
    <property type="nucleotide sequence ID" value="NZ_CP033615.1"/>
</dbReference>
<dbReference type="SUPFAM" id="SSF55248">
    <property type="entry name" value="PCD-like"/>
    <property type="match status" value="1"/>
</dbReference>
<evidence type="ECO:0000256" key="2">
    <source>
        <dbReference type="ARBA" id="ARBA00006472"/>
    </source>
</evidence>
<dbReference type="EMBL" id="CP033615">
    <property type="protein sequence ID" value="AYV57868.1"/>
    <property type="molecule type" value="Genomic_DNA"/>
</dbReference>
<evidence type="ECO:0000256" key="1">
    <source>
        <dbReference type="ARBA" id="ARBA00001554"/>
    </source>
</evidence>
<dbReference type="PANTHER" id="PTHR12599">
    <property type="entry name" value="PTERIN-4-ALPHA-CARBINOLAMINE DEHYDRATASE"/>
    <property type="match status" value="1"/>
</dbReference>